<name>A0ABT0TJQ4_9FLAO</name>
<evidence type="ECO:0008006" key="3">
    <source>
        <dbReference type="Google" id="ProtNLM"/>
    </source>
</evidence>
<protein>
    <recommendedName>
        <fullName evidence="3">Gliding motility-associated C-terminal domain-containing protein</fullName>
    </recommendedName>
</protein>
<evidence type="ECO:0000313" key="2">
    <source>
        <dbReference type="Proteomes" id="UP001203342"/>
    </source>
</evidence>
<reference evidence="1 2" key="1">
    <citation type="submission" date="2022-05" db="EMBL/GenBank/DDBJ databases">
        <title>Flavobacterium sp., isolated from activated sludge.</title>
        <authorList>
            <person name="Ran Q."/>
        </authorList>
    </citation>
    <scope>NUCLEOTIDE SEQUENCE [LARGE SCALE GENOMIC DNA]</scope>
    <source>
        <strain evidence="1 2">HXWNR69</strain>
    </source>
</reference>
<dbReference type="EMBL" id="JAMLJN010000024">
    <property type="protein sequence ID" value="MCL9771229.1"/>
    <property type="molecule type" value="Genomic_DNA"/>
</dbReference>
<keyword evidence="2" id="KW-1185">Reference proteome</keyword>
<dbReference type="Proteomes" id="UP001203342">
    <property type="component" value="Unassembled WGS sequence"/>
</dbReference>
<proteinExistence type="predicted"/>
<comment type="caution">
    <text evidence="1">The sequence shown here is derived from an EMBL/GenBank/DDBJ whole genome shotgun (WGS) entry which is preliminary data.</text>
</comment>
<feature type="non-terminal residue" evidence="1">
    <location>
        <position position="336"/>
    </location>
</feature>
<gene>
    <name evidence="1" type="ORF">NAT47_12495</name>
</gene>
<sequence>TSVPTGLTLNPNGTITVAAGTPSGTYTVTYQICENGATPANCDTATATVVVANVIDAVNDTPTAITSGDSTPSVIINDTLDGVAAVIGTNPGQVTLTGTTVPAGLTLNPNGTITVAAGTPSGTYTVTYQICENGVTPANCDTATATVIVSNVIDAVNDTPTAITAGDSTPSVITNDTLDGVAAVIGTNPGQVTLTGTTVPTGLTLNPNGTITVAAGTPSGTYTVTYQICENGATPANCDTATATVVVANVIDAVNDTPTAITSGDSTPSVIINDTLDGAPVVIGTNPGQVTLTVTSVPTGLTLNPNGTITVAAGTPSGTYTVTYQICENGATPANC</sequence>
<evidence type="ECO:0000313" key="1">
    <source>
        <dbReference type="EMBL" id="MCL9771229.1"/>
    </source>
</evidence>
<accession>A0ABT0TJQ4</accession>
<feature type="non-terminal residue" evidence="1">
    <location>
        <position position="1"/>
    </location>
</feature>
<organism evidence="1 2">
    <name type="scientific">Flavobacterium fragile</name>
    <dbReference type="NCBI Taxonomy" id="2949085"/>
    <lineage>
        <taxon>Bacteria</taxon>
        <taxon>Pseudomonadati</taxon>
        <taxon>Bacteroidota</taxon>
        <taxon>Flavobacteriia</taxon>
        <taxon>Flavobacteriales</taxon>
        <taxon>Flavobacteriaceae</taxon>
        <taxon>Flavobacterium</taxon>
    </lineage>
</organism>